<feature type="chain" id="PRO_5045796672" evidence="1">
    <location>
        <begin position="36"/>
        <end position="282"/>
    </location>
</feature>
<name>A0ABQ8TJM3_PERAM</name>
<protein>
    <submittedName>
        <fullName evidence="2">Uncharacterized protein</fullName>
    </submittedName>
</protein>
<gene>
    <name evidence="2" type="ORF">ANN_13164</name>
</gene>
<proteinExistence type="predicted"/>
<evidence type="ECO:0000313" key="2">
    <source>
        <dbReference type="EMBL" id="KAJ4446468.1"/>
    </source>
</evidence>
<sequence>MEMERNWPPYPIASWLNSLMCHALLVSLMSRARNSVPIPLFRERAARKWAYKTSGLRDQRQPWIEEIGHQHRFSINVLTGVLGARLIGPYVLPQSFTGARYLDFLINVVPTLLEYVPCQQRLQMWFMHVGTPAHFFRNEPYYPVMSLLLLVFESLSKATYYIFSDRTANQFLFSFCTKPSVPARRDKRTLSSQFTARLSWLVLLAQSLAFTESRTSDLQRRSAAFRTQVPQLRFTTLELRASGSTVTDTTQVALWSRSWLHCYTRLSGLLSTEFKNTALLTD</sequence>
<dbReference type="PANTHER" id="PTHR47326">
    <property type="entry name" value="TRANSPOSABLE ELEMENT TC3 TRANSPOSASE-LIKE PROTEIN"/>
    <property type="match status" value="1"/>
</dbReference>
<evidence type="ECO:0000256" key="1">
    <source>
        <dbReference type="SAM" id="SignalP"/>
    </source>
</evidence>
<dbReference type="EMBL" id="JAJSOF020000009">
    <property type="protein sequence ID" value="KAJ4446468.1"/>
    <property type="molecule type" value="Genomic_DNA"/>
</dbReference>
<dbReference type="PANTHER" id="PTHR47326:SF1">
    <property type="entry name" value="HTH PSQ-TYPE DOMAIN-CONTAINING PROTEIN"/>
    <property type="match status" value="1"/>
</dbReference>
<feature type="signal peptide" evidence="1">
    <location>
        <begin position="1"/>
        <end position="35"/>
    </location>
</feature>
<dbReference type="Gene3D" id="3.30.420.10">
    <property type="entry name" value="Ribonuclease H-like superfamily/Ribonuclease H"/>
    <property type="match status" value="1"/>
</dbReference>
<dbReference type="Proteomes" id="UP001148838">
    <property type="component" value="Unassembled WGS sequence"/>
</dbReference>
<reference evidence="2 3" key="1">
    <citation type="journal article" date="2022" name="Allergy">
        <title>Genome assembly and annotation of Periplaneta americana reveal a comprehensive cockroach allergen profile.</title>
        <authorList>
            <person name="Wang L."/>
            <person name="Xiong Q."/>
            <person name="Saelim N."/>
            <person name="Wang L."/>
            <person name="Nong W."/>
            <person name="Wan A.T."/>
            <person name="Shi M."/>
            <person name="Liu X."/>
            <person name="Cao Q."/>
            <person name="Hui J.H.L."/>
            <person name="Sookrung N."/>
            <person name="Leung T.F."/>
            <person name="Tungtrongchitr A."/>
            <person name="Tsui S.K.W."/>
        </authorList>
    </citation>
    <scope>NUCLEOTIDE SEQUENCE [LARGE SCALE GENOMIC DNA]</scope>
    <source>
        <strain evidence="2">PWHHKU_190912</strain>
    </source>
</reference>
<accession>A0ABQ8TJM3</accession>
<evidence type="ECO:0000313" key="3">
    <source>
        <dbReference type="Proteomes" id="UP001148838"/>
    </source>
</evidence>
<organism evidence="2 3">
    <name type="scientific">Periplaneta americana</name>
    <name type="common">American cockroach</name>
    <name type="synonym">Blatta americana</name>
    <dbReference type="NCBI Taxonomy" id="6978"/>
    <lineage>
        <taxon>Eukaryota</taxon>
        <taxon>Metazoa</taxon>
        <taxon>Ecdysozoa</taxon>
        <taxon>Arthropoda</taxon>
        <taxon>Hexapoda</taxon>
        <taxon>Insecta</taxon>
        <taxon>Pterygota</taxon>
        <taxon>Neoptera</taxon>
        <taxon>Polyneoptera</taxon>
        <taxon>Dictyoptera</taxon>
        <taxon>Blattodea</taxon>
        <taxon>Blattoidea</taxon>
        <taxon>Blattidae</taxon>
        <taxon>Blattinae</taxon>
        <taxon>Periplaneta</taxon>
    </lineage>
</organism>
<comment type="caution">
    <text evidence="2">The sequence shown here is derived from an EMBL/GenBank/DDBJ whole genome shotgun (WGS) entry which is preliminary data.</text>
</comment>
<keyword evidence="1" id="KW-0732">Signal</keyword>
<dbReference type="InterPro" id="IPR036397">
    <property type="entry name" value="RNaseH_sf"/>
</dbReference>
<keyword evidence="3" id="KW-1185">Reference proteome</keyword>